<reference evidence="3" key="1">
    <citation type="submission" date="2015-10" db="EMBL/GenBank/DDBJ databases">
        <title>Metagenome-Assembled Genomes uncover a global brackish microbiome.</title>
        <authorList>
            <person name="Hugerth L.W."/>
            <person name="Larsson J."/>
            <person name="Alneberg J."/>
            <person name="Lindh M.V."/>
            <person name="Legrand C."/>
            <person name="Pinhassi J."/>
            <person name="Andersson A."/>
        </authorList>
    </citation>
    <scope>NUCLEOTIDE SEQUENCE [LARGE SCALE GENOMIC DNA]</scope>
</reference>
<comment type="caution">
    <text evidence="2">The sequence shown here is derived from an EMBL/GenBank/DDBJ whole genome shotgun (WGS) entry which is preliminary data.</text>
</comment>
<gene>
    <name evidence="2" type="ORF">ABR63_07275</name>
</gene>
<dbReference type="AlphaFoldDB" id="A0A0R2PP92"/>
<dbReference type="EMBL" id="LIAV01000388">
    <property type="protein sequence ID" value="KRO37747.1"/>
    <property type="molecule type" value="Genomic_DNA"/>
</dbReference>
<proteinExistence type="predicted"/>
<sequence>MNDRLKLQLAGYVDDGMDYANSAEVRGMVDASDLAKEFYEALLSANQRLENFFQSKEMHQTNKKLHAFIDETLEPKDTFWTRLVPISGLMMATFALFLTFGPFISPVTEAPMLQSIQLNIPMQIPKPQTIKNYQVSTVWSLADSLTEEMDATIYQVMYGVFAVNSAVFIGGDLKSIRADMDFTKPDKALVKMIDPATAKQMVERFLN</sequence>
<keyword evidence="1" id="KW-0812">Transmembrane</keyword>
<protein>
    <submittedName>
        <fullName evidence="2">Uncharacterized protein</fullName>
    </submittedName>
</protein>
<feature type="transmembrane region" description="Helical" evidence="1">
    <location>
        <begin position="151"/>
        <end position="170"/>
    </location>
</feature>
<keyword evidence="1" id="KW-1133">Transmembrane helix</keyword>
<evidence type="ECO:0000313" key="3">
    <source>
        <dbReference type="Proteomes" id="UP000050874"/>
    </source>
</evidence>
<name>A0A0R2PP92_9GAMM</name>
<accession>A0A0R2PP92</accession>
<organism evidence="2 3">
    <name type="scientific">SAR86 cluster bacterium BACL1 MAG-120920-bin57</name>
    <dbReference type="NCBI Taxonomy" id="1655571"/>
    <lineage>
        <taxon>Bacteria</taxon>
        <taxon>Pseudomonadati</taxon>
        <taxon>Pseudomonadota</taxon>
        <taxon>Gammaproteobacteria</taxon>
        <taxon>SAR86 cluster</taxon>
    </lineage>
</organism>
<evidence type="ECO:0000313" key="2">
    <source>
        <dbReference type="EMBL" id="KRO37747.1"/>
    </source>
</evidence>
<feature type="transmembrane region" description="Helical" evidence="1">
    <location>
        <begin position="83"/>
        <end position="104"/>
    </location>
</feature>
<dbReference type="Proteomes" id="UP000050874">
    <property type="component" value="Unassembled WGS sequence"/>
</dbReference>
<evidence type="ECO:0000256" key="1">
    <source>
        <dbReference type="SAM" id="Phobius"/>
    </source>
</evidence>
<keyword evidence="1" id="KW-0472">Membrane</keyword>